<feature type="chain" id="PRO_5012515714" evidence="2">
    <location>
        <begin position="22"/>
        <end position="373"/>
    </location>
</feature>
<keyword evidence="1 2" id="KW-0732">Signal</keyword>
<evidence type="ECO:0000313" key="4">
    <source>
        <dbReference type="Proteomes" id="UP000219331"/>
    </source>
</evidence>
<organism evidence="3 4">
    <name type="scientific">Stappia indica</name>
    <dbReference type="NCBI Taxonomy" id="538381"/>
    <lineage>
        <taxon>Bacteria</taxon>
        <taxon>Pseudomonadati</taxon>
        <taxon>Pseudomonadota</taxon>
        <taxon>Alphaproteobacteria</taxon>
        <taxon>Hyphomicrobiales</taxon>
        <taxon>Stappiaceae</taxon>
        <taxon>Stappia</taxon>
    </lineage>
</organism>
<accession>A0A285R6U6</accession>
<dbReference type="InterPro" id="IPR038404">
    <property type="entry name" value="TRAP_DctP_sf"/>
</dbReference>
<gene>
    <name evidence="3" type="ORF">SAMN05421512_101302</name>
</gene>
<proteinExistence type="predicted"/>
<name>A0A285R6U6_9HYPH</name>
<dbReference type="RefSeq" id="WP_101760141.1">
    <property type="nucleotide sequence ID" value="NZ_OBML01000001.1"/>
</dbReference>
<dbReference type="EMBL" id="OBML01000001">
    <property type="protein sequence ID" value="SOB89594.1"/>
    <property type="molecule type" value="Genomic_DNA"/>
</dbReference>
<evidence type="ECO:0000256" key="1">
    <source>
        <dbReference type="ARBA" id="ARBA00022729"/>
    </source>
</evidence>
<evidence type="ECO:0000313" key="3">
    <source>
        <dbReference type="EMBL" id="SOB89594.1"/>
    </source>
</evidence>
<dbReference type="PANTHER" id="PTHR33376">
    <property type="match status" value="1"/>
</dbReference>
<dbReference type="GO" id="GO:0055085">
    <property type="term" value="P:transmembrane transport"/>
    <property type="evidence" value="ECO:0007669"/>
    <property type="project" value="InterPro"/>
</dbReference>
<dbReference type="Pfam" id="PF03480">
    <property type="entry name" value="DctP"/>
    <property type="match status" value="1"/>
</dbReference>
<reference evidence="3 4" key="1">
    <citation type="submission" date="2017-08" db="EMBL/GenBank/DDBJ databases">
        <authorList>
            <person name="de Groot N.N."/>
        </authorList>
    </citation>
    <scope>NUCLEOTIDE SEQUENCE [LARGE SCALE GENOMIC DNA]</scope>
    <source>
        <strain evidence="3 4">USBA 352</strain>
    </source>
</reference>
<dbReference type="Proteomes" id="UP000219331">
    <property type="component" value="Unassembled WGS sequence"/>
</dbReference>
<feature type="signal peptide" evidence="2">
    <location>
        <begin position="1"/>
        <end position="21"/>
    </location>
</feature>
<dbReference type="PANTHER" id="PTHR33376:SF15">
    <property type="entry name" value="BLL6794 PROTEIN"/>
    <property type="match status" value="1"/>
</dbReference>
<dbReference type="InterPro" id="IPR018389">
    <property type="entry name" value="DctP_fam"/>
</dbReference>
<dbReference type="AlphaFoldDB" id="A0A285R6U6"/>
<keyword evidence="4" id="KW-1185">Reference proteome</keyword>
<dbReference type="STRING" id="538381.GCA_001696535_01381"/>
<sequence>MKKLAVSLALAAAAVAAPAAADQTVTTSVWLGPQHPVVSGGYQPFVDTVGGNPQAGLDFNLLLGGSLLGPKATLSGVRDGVADIGFVVMSYHPAEFPHGALFGDLAMRARGPYTTAAAVTELTMLHCAPCQDEFKRNGVVYTGSYSTTPYYIIAKKELTTPEDLKGLRMRTPGGAWDRWATAVGGVPVNVPASEVYEAISRNIVDVGLLPIGDFKSYNLFDVATHATMMSVGTFYSNITMALNPDFWGGLSPEQRRVILDNAALAVVGVADAYVKADVEAEATAREAGVQFVEPSEALVAQMNSFREKDLETVLQLARDRYKVEDPEALIKTFNELLDKYDGLFEGKRDDLPAMLAIVKQEIYDKVDVDSYGF</sequence>
<dbReference type="CDD" id="cd13666">
    <property type="entry name" value="PBP2_TRAP_DctP_like_1"/>
    <property type="match status" value="1"/>
</dbReference>
<evidence type="ECO:0000256" key="2">
    <source>
        <dbReference type="SAM" id="SignalP"/>
    </source>
</evidence>
<dbReference type="Gene3D" id="3.40.190.170">
    <property type="entry name" value="Bacterial extracellular solute-binding protein, family 7"/>
    <property type="match status" value="1"/>
</dbReference>
<protein>
    <submittedName>
        <fullName evidence="3">TRAP-type C4-dicarboxylate transport system, substrate-binding protein</fullName>
    </submittedName>
</protein>
<dbReference type="NCBIfam" id="NF037995">
    <property type="entry name" value="TRAP_S1"/>
    <property type="match status" value="1"/>
</dbReference>
<dbReference type="OrthoDB" id="7239472at2"/>